<dbReference type="Pfam" id="PF17419">
    <property type="entry name" value="MauJ"/>
    <property type="match status" value="1"/>
</dbReference>
<protein>
    <submittedName>
        <fullName evidence="1">Uncharacterized protein</fullName>
    </submittedName>
</protein>
<dbReference type="AlphaFoldDB" id="A0A4R6YJ67"/>
<proteinExistence type="predicted"/>
<gene>
    <name evidence="1" type="ORF">DFR29_12630</name>
</gene>
<comment type="caution">
    <text evidence="1">The sequence shown here is derived from an EMBL/GenBank/DDBJ whole genome shotgun (WGS) entry which is preliminary data.</text>
</comment>
<name>A0A4R6YJ67_9GAMM</name>
<organism evidence="1 2">
    <name type="scientific">Tahibacter aquaticus</name>
    <dbReference type="NCBI Taxonomy" id="520092"/>
    <lineage>
        <taxon>Bacteria</taxon>
        <taxon>Pseudomonadati</taxon>
        <taxon>Pseudomonadota</taxon>
        <taxon>Gammaproteobacteria</taxon>
        <taxon>Lysobacterales</taxon>
        <taxon>Rhodanobacteraceae</taxon>
        <taxon>Tahibacter</taxon>
    </lineage>
</organism>
<dbReference type="OrthoDB" id="127699at2"/>
<dbReference type="Proteomes" id="UP000295293">
    <property type="component" value="Unassembled WGS sequence"/>
</dbReference>
<sequence length="325" mass="36724">MNTTTLPSTIIPFEQLGPAGIRGELDVLAMVPNETRTDSQRLNDATRRSFKVTARLSKAPIPANDIKGDFNENDGTSYIYLPEGSRLGRVRCPDGVFEIQKNELGQQSLIEFSCEACSATEARALFHKTALPFLDHLAYVANCPMFVVGLRIDDPNNLRTTVDYISPHREVTLNAHAFSANPDLTPIYALYRDAKNSHSDFYTFLCYHKILDGLLGTRRIALREKARQRNAILSRLRDLVPADKYIADSFRAWIGMPIKKFFDEVMTPQFRNAVAHFILKDGSVLNLSDPNEIQRYSDILYISELCVREVIDNHAIWLAELKNAS</sequence>
<reference evidence="1 2" key="1">
    <citation type="submission" date="2019-03" db="EMBL/GenBank/DDBJ databases">
        <title>Genomic Encyclopedia of Type Strains, Phase IV (KMG-IV): sequencing the most valuable type-strain genomes for metagenomic binning, comparative biology and taxonomic classification.</title>
        <authorList>
            <person name="Goeker M."/>
        </authorList>
    </citation>
    <scope>NUCLEOTIDE SEQUENCE [LARGE SCALE GENOMIC DNA]</scope>
    <source>
        <strain evidence="1 2">DSM 21667</strain>
    </source>
</reference>
<dbReference type="RefSeq" id="WP_133821813.1">
    <property type="nucleotide sequence ID" value="NZ_SNZH01000026.1"/>
</dbReference>
<dbReference type="EMBL" id="SNZH01000026">
    <property type="protein sequence ID" value="TDR36994.1"/>
    <property type="molecule type" value="Genomic_DNA"/>
</dbReference>
<accession>A0A4R6YJ67</accession>
<evidence type="ECO:0000313" key="2">
    <source>
        <dbReference type="Proteomes" id="UP000295293"/>
    </source>
</evidence>
<keyword evidence="2" id="KW-1185">Reference proteome</keyword>
<dbReference type="InterPro" id="IPR035383">
    <property type="entry name" value="MauJ"/>
</dbReference>
<evidence type="ECO:0000313" key="1">
    <source>
        <dbReference type="EMBL" id="TDR36994.1"/>
    </source>
</evidence>